<comment type="caution">
    <text evidence="1">The sequence shown here is derived from an EMBL/GenBank/DDBJ whole genome shotgun (WGS) entry which is preliminary data.</text>
</comment>
<protein>
    <submittedName>
        <fullName evidence="1">Uncharacterized protein</fullName>
    </submittedName>
</protein>
<name>A0A840N0E7_9BRAD</name>
<evidence type="ECO:0000313" key="2">
    <source>
        <dbReference type="Proteomes" id="UP000521227"/>
    </source>
</evidence>
<proteinExistence type="predicted"/>
<dbReference type="EMBL" id="JACHIJ010000005">
    <property type="protein sequence ID" value="MBB5053563.1"/>
    <property type="molecule type" value="Genomic_DNA"/>
</dbReference>
<reference evidence="1 2" key="1">
    <citation type="submission" date="2020-08" db="EMBL/GenBank/DDBJ databases">
        <title>Genomic Encyclopedia of Type Strains, Phase IV (KMG-IV): sequencing the most valuable type-strain genomes for metagenomic binning, comparative biology and taxonomic classification.</title>
        <authorList>
            <person name="Goeker M."/>
        </authorList>
    </citation>
    <scope>NUCLEOTIDE SEQUENCE [LARGE SCALE GENOMIC DNA]</scope>
    <source>
        <strain evidence="1 2">DSM 17498</strain>
    </source>
</reference>
<dbReference type="Proteomes" id="UP000521227">
    <property type="component" value="Unassembled WGS sequence"/>
</dbReference>
<sequence>MLQKLNTKIVPFSRIQVSPSRLRRKNVAALRGAMQVIRKYGQPRPLIIGPDYQLLSDTVSYLALKAARYDFVKVFQVTETSRAVVRAVGRLLVCAEVINRQAEGFNAALASLLASLDRSAELDVEELVRELLPVMITGIGELPDRGSSSVASDADDHTPLKI</sequence>
<gene>
    <name evidence="1" type="ORF">HNQ36_003563</name>
</gene>
<organism evidence="1 2">
    <name type="scientific">Afipia massiliensis</name>
    <dbReference type="NCBI Taxonomy" id="211460"/>
    <lineage>
        <taxon>Bacteria</taxon>
        <taxon>Pseudomonadati</taxon>
        <taxon>Pseudomonadota</taxon>
        <taxon>Alphaproteobacteria</taxon>
        <taxon>Hyphomicrobiales</taxon>
        <taxon>Nitrobacteraceae</taxon>
        <taxon>Afipia</taxon>
    </lineage>
</organism>
<evidence type="ECO:0000313" key="1">
    <source>
        <dbReference type="EMBL" id="MBB5053563.1"/>
    </source>
</evidence>
<dbReference type="AlphaFoldDB" id="A0A840N0E7"/>
<accession>A0A840N0E7</accession>
<dbReference type="RefSeq" id="WP_024927783.1">
    <property type="nucleotide sequence ID" value="NZ_JACHIJ010000005.1"/>
</dbReference>